<dbReference type="EMBL" id="LR746277">
    <property type="protein sequence ID" value="CAA7407974.1"/>
    <property type="molecule type" value="Genomic_DNA"/>
</dbReference>
<name>A0A7I8LFF9_SPIIN</name>
<evidence type="ECO:0000256" key="1">
    <source>
        <dbReference type="SAM" id="MobiDB-lite"/>
    </source>
</evidence>
<gene>
    <name evidence="2" type="ORF">SI8410_14018652</name>
</gene>
<dbReference type="AlphaFoldDB" id="A0A7I8LFF9"/>
<evidence type="ECO:0000313" key="3">
    <source>
        <dbReference type="Proteomes" id="UP000663760"/>
    </source>
</evidence>
<feature type="region of interest" description="Disordered" evidence="1">
    <location>
        <begin position="54"/>
        <end position="83"/>
    </location>
</feature>
<feature type="compositionally biased region" description="Basic and acidic residues" evidence="1">
    <location>
        <begin position="145"/>
        <end position="155"/>
    </location>
</feature>
<feature type="compositionally biased region" description="Low complexity" evidence="1">
    <location>
        <begin position="130"/>
        <end position="143"/>
    </location>
</feature>
<feature type="region of interest" description="Disordered" evidence="1">
    <location>
        <begin position="117"/>
        <end position="155"/>
    </location>
</feature>
<reference evidence="2" key="1">
    <citation type="submission" date="2020-02" db="EMBL/GenBank/DDBJ databases">
        <authorList>
            <person name="Scholz U."/>
            <person name="Mascher M."/>
            <person name="Fiebig A."/>
        </authorList>
    </citation>
    <scope>NUCLEOTIDE SEQUENCE</scope>
</reference>
<accession>A0A7I8LFF9</accession>
<dbReference type="Proteomes" id="UP000663760">
    <property type="component" value="Chromosome 14"/>
</dbReference>
<keyword evidence="3" id="KW-1185">Reference proteome</keyword>
<protein>
    <submittedName>
        <fullName evidence="2">Uncharacterized protein</fullName>
    </submittedName>
</protein>
<organism evidence="2 3">
    <name type="scientific">Spirodela intermedia</name>
    <name type="common">Intermediate duckweed</name>
    <dbReference type="NCBI Taxonomy" id="51605"/>
    <lineage>
        <taxon>Eukaryota</taxon>
        <taxon>Viridiplantae</taxon>
        <taxon>Streptophyta</taxon>
        <taxon>Embryophyta</taxon>
        <taxon>Tracheophyta</taxon>
        <taxon>Spermatophyta</taxon>
        <taxon>Magnoliopsida</taxon>
        <taxon>Liliopsida</taxon>
        <taxon>Araceae</taxon>
        <taxon>Lemnoideae</taxon>
        <taxon>Spirodela</taxon>
    </lineage>
</organism>
<evidence type="ECO:0000313" key="2">
    <source>
        <dbReference type="EMBL" id="CAA7407974.1"/>
    </source>
</evidence>
<sequence>MVDPGGRIIRRAPTRELSVGVWIQSGWCYRDRLKGVTPRVLAVEPWSQRPSPVIQVRGTAGETRERSARTAMPLEGKENRPPVTALWRARSKKSHLPICYLRKPLKDITTLAMGKRSVSLRSAARHRGAPRSPLSSPSPSSFRRIPREIVNKDAR</sequence>
<proteinExistence type="predicted"/>